<proteinExistence type="predicted"/>
<evidence type="ECO:0000313" key="1">
    <source>
        <dbReference type="EMBL" id="CAB0031325.1"/>
    </source>
</evidence>
<organism evidence="1 2">
    <name type="scientific">Trichogramma brassicae</name>
    <dbReference type="NCBI Taxonomy" id="86971"/>
    <lineage>
        <taxon>Eukaryota</taxon>
        <taxon>Metazoa</taxon>
        <taxon>Ecdysozoa</taxon>
        <taxon>Arthropoda</taxon>
        <taxon>Hexapoda</taxon>
        <taxon>Insecta</taxon>
        <taxon>Pterygota</taxon>
        <taxon>Neoptera</taxon>
        <taxon>Endopterygota</taxon>
        <taxon>Hymenoptera</taxon>
        <taxon>Apocrita</taxon>
        <taxon>Proctotrupomorpha</taxon>
        <taxon>Chalcidoidea</taxon>
        <taxon>Trichogrammatidae</taxon>
        <taxon>Trichogramma</taxon>
    </lineage>
</organism>
<keyword evidence="2" id="KW-1185">Reference proteome</keyword>
<evidence type="ECO:0000313" key="2">
    <source>
        <dbReference type="Proteomes" id="UP000479190"/>
    </source>
</evidence>
<dbReference type="EMBL" id="CADCXV010000639">
    <property type="protein sequence ID" value="CAB0031325.1"/>
    <property type="molecule type" value="Genomic_DNA"/>
</dbReference>
<dbReference type="AlphaFoldDB" id="A0A6H5I4D4"/>
<gene>
    <name evidence="1" type="ORF">TBRA_LOCUS3300</name>
</gene>
<dbReference type="Proteomes" id="UP000479190">
    <property type="component" value="Unassembled WGS sequence"/>
</dbReference>
<sequence>MCVVTFAPAAASAPMEYFACRRTAANRERDCRSTAYDEALLKSARSIVCANERCCASFSNRFASYTVAATPVNCIQLVCTDQDCLCDVRELFRAVARNSLNHRGCDNIRVGAIVCLYITSYTTPLRRSFLIVRKSKFIRLACMYTITDGELYILPHRRRWRSGNAIVQEMRLRLLPSHIPAAARLGFFRAPTALSALATSVAAAETEAVVGGALAA</sequence>
<name>A0A6H5I4D4_9HYME</name>
<protein>
    <submittedName>
        <fullName evidence="1">Uncharacterized protein</fullName>
    </submittedName>
</protein>
<accession>A0A6H5I4D4</accession>
<reference evidence="1 2" key="1">
    <citation type="submission" date="2020-02" db="EMBL/GenBank/DDBJ databases">
        <authorList>
            <person name="Ferguson B K."/>
        </authorList>
    </citation>
    <scope>NUCLEOTIDE SEQUENCE [LARGE SCALE GENOMIC DNA]</scope>
</reference>